<dbReference type="GO" id="GO:0090314">
    <property type="term" value="P:positive regulation of protein targeting to membrane"/>
    <property type="evidence" value="ECO:0007669"/>
    <property type="project" value="UniProtKB-UniRule"/>
</dbReference>
<name>A0A6P5JHV0_PHACI</name>
<evidence type="ECO:0000313" key="15">
    <source>
        <dbReference type="RefSeq" id="XP_020830666.1"/>
    </source>
</evidence>
<feature type="domain" description="Mff-like" evidence="13">
    <location>
        <begin position="146"/>
        <end position="209"/>
    </location>
</feature>
<evidence type="ECO:0000256" key="6">
    <source>
        <dbReference type="ARBA" id="ARBA00022989"/>
    </source>
</evidence>
<dbReference type="GeneID" id="110199967"/>
<dbReference type="InParanoid" id="A0A6P5JHV0"/>
<keyword evidence="6 12" id="KW-1133">Transmembrane helix</keyword>
<evidence type="ECO:0000259" key="13">
    <source>
        <dbReference type="Pfam" id="PF05644"/>
    </source>
</evidence>
<keyword evidence="7" id="KW-0175">Coiled coil</keyword>
<evidence type="ECO:0000256" key="9">
    <source>
        <dbReference type="ARBA" id="ARBA00023136"/>
    </source>
</evidence>
<keyword evidence="10 12" id="KW-0576">Peroxisome</keyword>
<evidence type="ECO:0000256" key="3">
    <source>
        <dbReference type="ARBA" id="ARBA00021235"/>
    </source>
</evidence>
<protein>
    <recommendedName>
        <fullName evidence="3 12">Mitochondrial fission factor</fullName>
    </recommendedName>
</protein>
<evidence type="ECO:0000256" key="11">
    <source>
        <dbReference type="ARBA" id="ARBA00047090"/>
    </source>
</evidence>
<comment type="subunit">
    <text evidence="11">Homodimer. Interacts with DNM1L. Interacts with C11orf65/MFI; the interaction inhibits MFF interaction with DNM1L.</text>
</comment>
<dbReference type="InterPro" id="IPR008518">
    <property type="entry name" value="Mff/Tango-11"/>
</dbReference>
<keyword evidence="5 12" id="KW-1000">Mitochondrion outer membrane</keyword>
<dbReference type="PANTHER" id="PTHR16501">
    <property type="entry name" value="TRANSPORT AND GOLGI ORGANIZATION PROTEIN 11"/>
    <property type="match status" value="1"/>
</dbReference>
<dbReference type="Proteomes" id="UP000515140">
    <property type="component" value="Unplaced"/>
</dbReference>
<evidence type="ECO:0000256" key="7">
    <source>
        <dbReference type="ARBA" id="ARBA00023054"/>
    </source>
</evidence>
<feature type="transmembrane region" description="Helical" evidence="12">
    <location>
        <begin position="189"/>
        <end position="207"/>
    </location>
</feature>
<evidence type="ECO:0000256" key="5">
    <source>
        <dbReference type="ARBA" id="ARBA00022787"/>
    </source>
</evidence>
<keyword evidence="14" id="KW-1185">Reference proteome</keyword>
<proteinExistence type="inferred from homology"/>
<gene>
    <name evidence="15" type="primary">FATE1</name>
</gene>
<dbReference type="GO" id="GO:0000266">
    <property type="term" value="P:mitochondrial fission"/>
    <property type="evidence" value="ECO:0007669"/>
    <property type="project" value="UniProtKB-UniRule"/>
</dbReference>
<keyword evidence="8 12" id="KW-0496">Mitochondrion</keyword>
<dbReference type="GO" id="GO:0006626">
    <property type="term" value="P:protein targeting to mitochondrion"/>
    <property type="evidence" value="ECO:0007669"/>
    <property type="project" value="TreeGrafter"/>
</dbReference>
<dbReference type="KEGG" id="pcw:110199967"/>
<dbReference type="GO" id="GO:0005741">
    <property type="term" value="C:mitochondrial outer membrane"/>
    <property type="evidence" value="ECO:0007669"/>
    <property type="project" value="UniProtKB-SubCell"/>
</dbReference>
<comment type="function">
    <text evidence="1">Plays a role in mitochondrial and peroxisomal fission. Promotes the recruitment and association of the fission mediator dynamin-related protein 1 (DNM1L) to the mitochondrial surface. May be involved in regulation of synaptic vesicle membrane dynamics by recruitment of DNM1L to clathrin-containing vesicles.</text>
</comment>
<organism evidence="14 15">
    <name type="scientific">Phascolarctos cinereus</name>
    <name type="common">Koala</name>
    <dbReference type="NCBI Taxonomy" id="38626"/>
    <lineage>
        <taxon>Eukaryota</taxon>
        <taxon>Metazoa</taxon>
        <taxon>Chordata</taxon>
        <taxon>Craniata</taxon>
        <taxon>Vertebrata</taxon>
        <taxon>Euteleostomi</taxon>
        <taxon>Mammalia</taxon>
        <taxon>Metatheria</taxon>
        <taxon>Diprotodontia</taxon>
        <taxon>Phascolarctidae</taxon>
        <taxon>Phascolarctos</taxon>
    </lineage>
</organism>
<evidence type="ECO:0000256" key="8">
    <source>
        <dbReference type="ARBA" id="ARBA00023128"/>
    </source>
</evidence>
<comment type="similarity">
    <text evidence="2 12">Belongs to the Tango11 family.</text>
</comment>
<accession>A0A6P5JHV0</accession>
<dbReference type="RefSeq" id="XP_020830666.1">
    <property type="nucleotide sequence ID" value="XM_020975007.1"/>
</dbReference>
<reference evidence="15" key="1">
    <citation type="submission" date="2025-08" db="UniProtKB">
        <authorList>
            <consortium name="RefSeq"/>
        </authorList>
    </citation>
    <scope>IDENTIFICATION</scope>
    <source>
        <tissue evidence="15">Spleen</tissue>
    </source>
</reference>
<dbReference type="AlphaFoldDB" id="A0A6P5JHV0"/>
<sequence>MLTSAWSAGSSHLWGDLNFTDVVNQNVQVFSHLNVAGGVSREEAREMSDNLPLSFYMSIPDRLLLWDRSDGARSFWINQLHQSSTYMPSILVPASYLATNSPFSAAFSSIRLIRMISPISKSVKDQACGEDTPMVAESMVNLEEGSREGLASEDAGRMEIAALKKQLHKISGRLQALEARCRGWRQKEFLLYSALVSAYVINTWLWMRR</sequence>
<evidence type="ECO:0000256" key="12">
    <source>
        <dbReference type="RuleBase" id="RU368040"/>
    </source>
</evidence>
<evidence type="ECO:0000313" key="14">
    <source>
        <dbReference type="Proteomes" id="UP000515140"/>
    </source>
</evidence>
<dbReference type="GO" id="GO:0090141">
    <property type="term" value="P:positive regulation of mitochondrial fission"/>
    <property type="evidence" value="ECO:0007669"/>
    <property type="project" value="UniProtKB-UniRule"/>
</dbReference>
<keyword evidence="4 12" id="KW-0812">Transmembrane</keyword>
<dbReference type="CTD" id="89885"/>
<dbReference type="PANTHER" id="PTHR16501:SF16">
    <property type="entry name" value="MITOCHONDRIAL FISSION FACTOR"/>
    <property type="match status" value="1"/>
</dbReference>
<dbReference type="InterPro" id="IPR039433">
    <property type="entry name" value="Mff-like_dom"/>
</dbReference>
<evidence type="ECO:0000256" key="10">
    <source>
        <dbReference type="ARBA" id="ARBA00023140"/>
    </source>
</evidence>
<keyword evidence="9 12" id="KW-0472">Membrane</keyword>
<dbReference type="GO" id="GO:0005777">
    <property type="term" value="C:peroxisome"/>
    <property type="evidence" value="ECO:0007669"/>
    <property type="project" value="UniProtKB-SubCell"/>
</dbReference>
<comment type="subcellular location">
    <subcellularLocation>
        <location evidence="12">Mitochondrion outer membrane</location>
        <topology evidence="12">Single-pass type IV membrane protein</topology>
    </subcellularLocation>
    <subcellularLocation>
        <location evidence="12">Peroxisome</location>
    </subcellularLocation>
</comment>
<evidence type="ECO:0000256" key="1">
    <source>
        <dbReference type="ARBA" id="ARBA00002338"/>
    </source>
</evidence>
<evidence type="ECO:0000256" key="4">
    <source>
        <dbReference type="ARBA" id="ARBA00022692"/>
    </source>
</evidence>
<evidence type="ECO:0000256" key="2">
    <source>
        <dbReference type="ARBA" id="ARBA00009806"/>
    </source>
</evidence>
<dbReference type="Pfam" id="PF05644">
    <property type="entry name" value="Miff"/>
    <property type="match status" value="1"/>
</dbReference>